<keyword evidence="3" id="KW-1185">Reference proteome</keyword>
<feature type="compositionally biased region" description="Basic and acidic residues" evidence="1">
    <location>
        <begin position="105"/>
        <end position="118"/>
    </location>
</feature>
<name>A0ABR3JEX6_9AGAR</name>
<gene>
    <name evidence="2" type="ORF">HGRIS_003292</name>
</gene>
<accession>A0ABR3JEX6</accession>
<comment type="caution">
    <text evidence="2">The sequence shown here is derived from an EMBL/GenBank/DDBJ whole genome shotgun (WGS) entry which is preliminary data.</text>
</comment>
<organism evidence="2 3">
    <name type="scientific">Hohenbuehelia grisea</name>
    <dbReference type="NCBI Taxonomy" id="104357"/>
    <lineage>
        <taxon>Eukaryota</taxon>
        <taxon>Fungi</taxon>
        <taxon>Dikarya</taxon>
        <taxon>Basidiomycota</taxon>
        <taxon>Agaricomycotina</taxon>
        <taxon>Agaricomycetes</taxon>
        <taxon>Agaricomycetidae</taxon>
        <taxon>Agaricales</taxon>
        <taxon>Pleurotineae</taxon>
        <taxon>Pleurotaceae</taxon>
        <taxon>Hohenbuehelia</taxon>
    </lineage>
</organism>
<evidence type="ECO:0000313" key="3">
    <source>
        <dbReference type="Proteomes" id="UP001556367"/>
    </source>
</evidence>
<evidence type="ECO:0000313" key="2">
    <source>
        <dbReference type="EMBL" id="KAL0954290.1"/>
    </source>
</evidence>
<feature type="region of interest" description="Disordered" evidence="1">
    <location>
        <begin position="1"/>
        <end position="120"/>
    </location>
</feature>
<proteinExistence type="predicted"/>
<dbReference type="EMBL" id="JASNQZ010000007">
    <property type="protein sequence ID" value="KAL0954290.1"/>
    <property type="molecule type" value="Genomic_DNA"/>
</dbReference>
<dbReference type="Proteomes" id="UP001556367">
    <property type="component" value="Unassembled WGS sequence"/>
</dbReference>
<sequence length="149" mass="16203">MCHDPPRPRTKYVSATPTRYNPGRSHDLDATSQKTAVRTDPARASNSRRIYADPPAERIHQPARYQEALLTPSSIISTKPPDSKDHPDAPVAKPGPNRINGGPPHADDKRLKRADAKASQDVVLPVACNSNAVPAYLRAISIEAASKDR</sequence>
<evidence type="ECO:0000256" key="1">
    <source>
        <dbReference type="SAM" id="MobiDB-lite"/>
    </source>
</evidence>
<reference evidence="3" key="1">
    <citation type="submission" date="2024-06" db="EMBL/GenBank/DDBJ databases">
        <title>Multi-omics analyses provide insights into the biosynthesis of the anticancer antibiotic pleurotin in Hohenbuehelia grisea.</title>
        <authorList>
            <person name="Weaver J.A."/>
            <person name="Alberti F."/>
        </authorList>
    </citation>
    <scope>NUCLEOTIDE SEQUENCE [LARGE SCALE GENOMIC DNA]</scope>
    <source>
        <strain evidence="3">T-177</strain>
    </source>
</reference>
<protein>
    <submittedName>
        <fullName evidence="2">Uncharacterized protein</fullName>
    </submittedName>
</protein>